<feature type="compositionally biased region" description="Polar residues" evidence="3">
    <location>
        <begin position="39"/>
        <end position="67"/>
    </location>
</feature>
<feature type="region of interest" description="Disordered" evidence="3">
    <location>
        <begin position="898"/>
        <end position="974"/>
    </location>
</feature>
<dbReference type="OrthoDB" id="2123378at2759"/>
<dbReference type="Pfam" id="PF08174">
    <property type="entry name" value="Anillin"/>
    <property type="match status" value="1"/>
</dbReference>
<feature type="compositionally biased region" description="Polar residues" evidence="3">
    <location>
        <begin position="1415"/>
        <end position="1431"/>
    </location>
</feature>
<dbReference type="PANTHER" id="PTHR36100:SF1">
    <property type="entry name" value="BUD SITE SELECTION PROTEIN 4"/>
    <property type="match status" value="1"/>
</dbReference>
<feature type="region of interest" description="Disordered" evidence="3">
    <location>
        <begin position="1065"/>
        <end position="1130"/>
    </location>
</feature>
<reference evidence="5" key="1">
    <citation type="journal article" date="2020" name="Stud. Mycol.">
        <title>101 Dothideomycetes genomes: a test case for predicting lifestyles and emergence of pathogens.</title>
        <authorList>
            <person name="Haridas S."/>
            <person name="Albert R."/>
            <person name="Binder M."/>
            <person name="Bloem J."/>
            <person name="Labutti K."/>
            <person name="Salamov A."/>
            <person name="Andreopoulos B."/>
            <person name="Baker S."/>
            <person name="Barry K."/>
            <person name="Bills G."/>
            <person name="Bluhm B."/>
            <person name="Cannon C."/>
            <person name="Castanera R."/>
            <person name="Culley D."/>
            <person name="Daum C."/>
            <person name="Ezra D."/>
            <person name="Gonzalez J."/>
            <person name="Henrissat B."/>
            <person name="Kuo A."/>
            <person name="Liang C."/>
            <person name="Lipzen A."/>
            <person name="Lutzoni F."/>
            <person name="Magnuson J."/>
            <person name="Mondo S."/>
            <person name="Nolan M."/>
            <person name="Ohm R."/>
            <person name="Pangilinan J."/>
            <person name="Park H.-J."/>
            <person name="Ramirez L."/>
            <person name="Alfaro M."/>
            <person name="Sun H."/>
            <person name="Tritt A."/>
            <person name="Yoshinaga Y."/>
            <person name="Zwiers L.-H."/>
            <person name="Turgeon B."/>
            <person name="Goodwin S."/>
            <person name="Spatafora J."/>
            <person name="Crous P."/>
            <person name="Grigoriev I."/>
        </authorList>
    </citation>
    <scope>NUCLEOTIDE SEQUENCE</scope>
    <source>
        <strain evidence="5">CBS 101060</strain>
    </source>
</reference>
<feature type="compositionally biased region" description="Low complexity" evidence="3">
    <location>
        <begin position="827"/>
        <end position="837"/>
    </location>
</feature>
<comment type="caution">
    <text evidence="5">The sequence shown here is derived from an EMBL/GenBank/DDBJ whole genome shotgun (WGS) entry which is preliminary data.</text>
</comment>
<feature type="compositionally biased region" description="Basic and acidic residues" evidence="3">
    <location>
        <begin position="1104"/>
        <end position="1119"/>
    </location>
</feature>
<dbReference type="InterPro" id="IPR011993">
    <property type="entry name" value="PH-like_dom_sf"/>
</dbReference>
<dbReference type="SMART" id="SM00233">
    <property type="entry name" value="PH"/>
    <property type="match status" value="1"/>
</dbReference>
<feature type="compositionally biased region" description="Polar residues" evidence="3">
    <location>
        <begin position="184"/>
        <end position="203"/>
    </location>
</feature>
<feature type="region of interest" description="Disordered" evidence="3">
    <location>
        <begin position="713"/>
        <end position="861"/>
    </location>
</feature>
<feature type="domain" description="PH" evidence="4">
    <location>
        <begin position="1245"/>
        <end position="1365"/>
    </location>
</feature>
<organism evidence="5 6">
    <name type="scientific">Patellaria atrata CBS 101060</name>
    <dbReference type="NCBI Taxonomy" id="1346257"/>
    <lineage>
        <taxon>Eukaryota</taxon>
        <taxon>Fungi</taxon>
        <taxon>Dikarya</taxon>
        <taxon>Ascomycota</taxon>
        <taxon>Pezizomycotina</taxon>
        <taxon>Dothideomycetes</taxon>
        <taxon>Dothideomycetes incertae sedis</taxon>
        <taxon>Patellariales</taxon>
        <taxon>Patellariaceae</taxon>
        <taxon>Patellaria</taxon>
    </lineage>
</organism>
<keyword evidence="6" id="KW-1185">Reference proteome</keyword>
<accession>A0A9P4S6I3</accession>
<dbReference type="Gene3D" id="2.30.29.30">
    <property type="entry name" value="Pleckstrin-homology domain (PH domain)/Phosphotyrosine-binding domain (PTB)"/>
    <property type="match status" value="1"/>
</dbReference>
<evidence type="ECO:0000313" key="6">
    <source>
        <dbReference type="Proteomes" id="UP000799429"/>
    </source>
</evidence>
<feature type="region of interest" description="Disordered" evidence="3">
    <location>
        <begin position="502"/>
        <end position="667"/>
    </location>
</feature>
<evidence type="ECO:0000259" key="4">
    <source>
        <dbReference type="PROSITE" id="PS50003"/>
    </source>
</evidence>
<dbReference type="InterPro" id="IPR012966">
    <property type="entry name" value="AHD"/>
</dbReference>
<dbReference type="Proteomes" id="UP000799429">
    <property type="component" value="Unassembled WGS sequence"/>
</dbReference>
<feature type="compositionally biased region" description="Polar residues" evidence="3">
    <location>
        <begin position="213"/>
        <end position="228"/>
    </location>
</feature>
<dbReference type="InterPro" id="IPR052007">
    <property type="entry name" value="Bud4"/>
</dbReference>
<feature type="region of interest" description="Disordered" evidence="3">
    <location>
        <begin position="1402"/>
        <end position="1482"/>
    </location>
</feature>
<feature type="compositionally biased region" description="Basic and acidic residues" evidence="3">
    <location>
        <begin position="587"/>
        <end position="603"/>
    </location>
</feature>
<dbReference type="CDD" id="cd13278">
    <property type="entry name" value="PH_Bud4"/>
    <property type="match status" value="1"/>
</dbReference>
<evidence type="ECO:0000313" key="5">
    <source>
        <dbReference type="EMBL" id="KAF2836869.1"/>
    </source>
</evidence>
<dbReference type="FunFam" id="2.30.29.30:FF:000311">
    <property type="entry name" value="GTP binding protein (Bud4)"/>
    <property type="match status" value="1"/>
</dbReference>
<dbReference type="InterPro" id="IPR001849">
    <property type="entry name" value="PH_domain"/>
</dbReference>
<feature type="region of interest" description="Disordered" evidence="3">
    <location>
        <begin position="1299"/>
        <end position="1320"/>
    </location>
</feature>
<keyword evidence="2" id="KW-0131">Cell cycle</keyword>
<protein>
    <submittedName>
        <fullName evidence="5">DUF1709-domain-containing protein</fullName>
    </submittedName>
</protein>
<feature type="compositionally biased region" description="Basic and acidic residues" evidence="3">
    <location>
        <begin position="644"/>
        <end position="664"/>
    </location>
</feature>
<feature type="compositionally biased region" description="Polar residues" evidence="3">
    <location>
        <begin position="144"/>
        <end position="161"/>
    </location>
</feature>
<feature type="compositionally biased region" description="Acidic residues" evidence="3">
    <location>
        <begin position="289"/>
        <end position="298"/>
    </location>
</feature>
<feature type="compositionally biased region" description="Polar residues" evidence="3">
    <location>
        <begin position="13"/>
        <end position="22"/>
    </location>
</feature>
<feature type="compositionally biased region" description="Low complexity" evidence="3">
    <location>
        <begin position="1120"/>
        <end position="1130"/>
    </location>
</feature>
<dbReference type="SUPFAM" id="SSF50729">
    <property type="entry name" value="PH domain-like"/>
    <property type="match status" value="1"/>
</dbReference>
<evidence type="ECO:0000256" key="1">
    <source>
        <dbReference type="ARBA" id="ARBA00022618"/>
    </source>
</evidence>
<feature type="compositionally biased region" description="Polar residues" evidence="3">
    <location>
        <begin position="916"/>
        <end position="937"/>
    </location>
</feature>
<dbReference type="EMBL" id="MU006102">
    <property type="protein sequence ID" value="KAF2836869.1"/>
    <property type="molecule type" value="Genomic_DNA"/>
</dbReference>
<dbReference type="GO" id="GO:0051301">
    <property type="term" value="P:cell division"/>
    <property type="evidence" value="ECO:0007669"/>
    <property type="project" value="UniProtKB-KW"/>
</dbReference>
<dbReference type="PROSITE" id="PS50003">
    <property type="entry name" value="PH_DOMAIN"/>
    <property type="match status" value="1"/>
</dbReference>
<feature type="region of interest" description="Disordered" evidence="3">
    <location>
        <begin position="1"/>
        <end position="423"/>
    </location>
</feature>
<feature type="compositionally biased region" description="Acidic residues" evidence="3">
    <location>
        <begin position="562"/>
        <end position="572"/>
    </location>
</feature>
<feature type="compositionally biased region" description="Basic and acidic residues" evidence="3">
    <location>
        <begin position="1455"/>
        <end position="1482"/>
    </location>
</feature>
<name>A0A9P4S6I3_9PEZI</name>
<dbReference type="PANTHER" id="PTHR36100">
    <property type="entry name" value="BUD SITE SELECTION PROTEIN 4"/>
    <property type="match status" value="1"/>
</dbReference>
<proteinExistence type="predicted"/>
<evidence type="ECO:0000256" key="2">
    <source>
        <dbReference type="ARBA" id="ARBA00023306"/>
    </source>
</evidence>
<keyword evidence="1" id="KW-0132">Cell division</keyword>
<dbReference type="Pfam" id="PF00169">
    <property type="entry name" value="PH"/>
    <property type="match status" value="1"/>
</dbReference>
<gene>
    <name evidence="5" type="ORF">M501DRAFT_996556</name>
</gene>
<sequence>MPSEGVQPLRINKGTTNTSPSKMSRPLSEISPMERRRNSPSFNQVTKQTMFNRDTSPYETSPFTNSPRLFWKNRDPTSPGRFSENTFERETTPSSSPRRSSIENLKKASRVKSSTMFAREQQQEYDPSQVPVVERPLASGRPLTLQSPIGSITSYTTNSPLKENAGFKGHRRGESQSKIPLLSPSKQQNKVLADISQPSSPTKSPAREGAASPTKSSLSQTSRYNINKQYEPDTSMFSDDEDIRSSTPRTLRRLAKSVTFDTAPPEINEYEMVTPDPSSIASGSREGSYDSEDYEDEFSFERGSSIDKDDSFDASLEDTDKTPVVLPGDWRHMSPSAANTSLADTFDDPFQPNETSPSATPRRPANLRSGSLNSDGEARPLPPLPGVTKSPSRRESGTGLTETADRINHAQRSRGSLGTPEVSKSDILKMRGDSMSLDDRLRLMGIGDSRDSLPSRQQMRKDQGLGIQVHVDEIEKEETSVLDEFSIPQISRESILRRVKSRNFEDEQDYDYGSTRSSPERTYDDITDLTNLDPDIPIPSRENSSQFDQYVASHPIKREYDSESESELDVYDIPDMYSTEPSPARNDVSERETSVIHHEIPRDTEDDEESRYSSQSDEENPTQVLSHSTTDDEGPPTPKQQDFSARKLEPESTKTQPEESKRMSLPEFSEFLNNSDFNFEFRNYTAPTANEIPKLAPLKTVEVEAMREALQRSLSPVSSLGEELEPPKIPGIGSDSEGSRCDTPDSVNSVIRHPIEPVQRDSPSIPEPVATIKAPGGKLKTRSSISPADAKAIAAARRQVSGEHPPPPPIPARNANRLSLNLESRPESSGSEGSSFGITQGEGSAVKRTGSLKKLDVPVSGISDDLSFGLDKEFDRVIEAQKKGYLMRQNTKVVVASSRQFSDEKAPGGAPAASRGTRSANSSPRKPSAEKTFTTEPWNGKVRRKSVRSNSGNGRRPVTGPAPPLPGQESNVAGGLGSVAEDAVIDDDEFDDGVERGRLFAKVVGVKDLDLPLPKSEQTWFQLTLDNGLHCVTTAWLELGRNAPIGQEFELTVYKDLEFHLTLQTKLEPPPKSQMRTLYQPTKAPKQHKSSTFSRVFGSPKKRKEQERRQQEEAEREAQRQQAELDAQRANHQPTAWELLHDLVGPDGSFARAYVSLKNYEDQAFGRPFTVDVPCFNEWAVEDASINSSVKSKRGGVVRRPPYMVGKLTLQLLFVPMPKNAKQDDMPKSMNACIRELKEAEEIKSKSWEGHLSQQGGDCPYWRRRFFRLNGTKLTAYHETTRQPRATINLAKASKLIDDRSALTQPTSTKSGGRRKSAFSEEEEGYMFVEEGFRIRFANGETIDFYADNAADKEGWMKVLADCVGKEAALTKGWADLVFQHEKAMQAAQKAQVQQQEPEYCQNPASSRKAALSQPEMQNHSRIKSAPNSPVKQHRERRMSDMGESAMGRPPAVPAKERKPIPSNPRERRNVQARDQIRSMIF</sequence>
<feature type="compositionally biased region" description="Polar residues" evidence="3">
    <location>
        <begin position="1302"/>
        <end position="1311"/>
    </location>
</feature>
<dbReference type="GO" id="GO:0005525">
    <property type="term" value="F:GTP binding"/>
    <property type="evidence" value="ECO:0007669"/>
    <property type="project" value="TreeGrafter"/>
</dbReference>
<evidence type="ECO:0000256" key="3">
    <source>
        <dbReference type="SAM" id="MobiDB-lite"/>
    </source>
</evidence>